<dbReference type="InterPro" id="IPR027417">
    <property type="entry name" value="P-loop_NTPase"/>
</dbReference>
<sequence>MNKYENIPQELRDLKQWGLFKTELQTGNSKHQYSKIPHNAIDGGAGKSNDPTTWTNFDTAIKALKEFNMDGLAFYFANGYMGIDVDNVPGDLDEYFANAANSENIVFNMLNRTKSYAELSMSQLGIHIIVKGKIPGDRRRKGNIEMYESGRFFALTGDCISKSNKINTPKKEDLQFLYDKYLKPKKVLNIENEPRKISPNDLPENEIINKAVHSKNGGRFQRLMQGNWQDDYTSQSEADLAFSNMLAFWTGRDFSKMDSIYRQSGLMRSKWDERHGKTTYGVATLTKAINEANDVFEGRIEEQMPKYKLTFLNKEKDNKPIPPRSWTDTGNAQRLLDNYKDVIKYSFTDKKWYIYNGIYWEKDGKGFISKLIDNVIDNMKNEKIVVPEDDDEEKYQKNWQKFINKSQSHQNKVNMEKETRHLVAVSHGDFDKDPILFNVQNGYVDLSNGNLQDSDKKKLFSAVSSVEYTPNADCPEWEQFLKTTFSGDKELIRFIQKAVGYTLTGLTREQVMFVMYGNGRNGKSVFINVIQNILGTYAKTLNAQSLMIKPNNSGGPSPDIARLENARAVFSSESNGGSRLDEGLIKQMTGGDKMTARVLYGDVFEFTPKFKLWLATNNKPIIRGTDDGIWRRIVLIPFLHQVPLEDVDKNLEFKLEREQLGILNWAVEGCLMWLKEGLNPPKIVNEASNEYRKEMDPIEQFIDENCEKGPDYQYSSSEMFKRYCEWAKENHEYEFTQTMFGRSMNQKYSKKRIRSGRFVYLGVKPISDPRLKFLK</sequence>
<dbReference type="InterPro" id="IPR045455">
    <property type="entry name" value="NrS-1_pol-like_helicase"/>
</dbReference>
<evidence type="ECO:0000313" key="5">
    <source>
        <dbReference type="EMBL" id="ANZ59324.1"/>
    </source>
</evidence>
<dbReference type="PROSITE" id="PS51206">
    <property type="entry name" value="SF3_HELICASE_1"/>
    <property type="match status" value="1"/>
</dbReference>
<dbReference type="SMART" id="SM00885">
    <property type="entry name" value="D5_N"/>
    <property type="match status" value="1"/>
</dbReference>
<dbReference type="AlphaFoldDB" id="A0AB33BCP4"/>
<feature type="domain" description="SF3 helicase" evidence="4">
    <location>
        <begin position="490"/>
        <end position="651"/>
    </location>
</feature>
<evidence type="ECO:0000256" key="2">
    <source>
        <dbReference type="ARBA" id="ARBA00022801"/>
    </source>
</evidence>
<keyword evidence="3" id="KW-0067">ATP-binding</keyword>
<dbReference type="EMBL" id="CP014907">
    <property type="protein sequence ID" value="ANZ59324.1"/>
    <property type="molecule type" value="Genomic_DNA"/>
</dbReference>
<dbReference type="PANTHER" id="PTHR35372">
    <property type="entry name" value="ATP BINDING PROTEIN-RELATED"/>
    <property type="match status" value="1"/>
</dbReference>
<reference evidence="5 6" key="1">
    <citation type="submission" date="2016-03" db="EMBL/GenBank/DDBJ databases">
        <title>Pediococcus and Lactobacillus from brewery environment - whole genome sequencing and assembly.</title>
        <authorList>
            <person name="Behr J."/>
            <person name="Geissler A.J."/>
            <person name="Vogel R.F."/>
        </authorList>
    </citation>
    <scope>NUCLEOTIDE SEQUENCE [LARGE SCALE GENOMIC DNA]</scope>
    <source>
        <strain evidence="5 6">TMW 1.481</strain>
    </source>
</reference>
<dbReference type="KEGG" id="lle:AYR59_04555"/>
<proteinExistence type="predicted"/>
<dbReference type="InterPro" id="IPR051620">
    <property type="entry name" value="ORF904-like_C"/>
</dbReference>
<dbReference type="GO" id="GO:0016787">
    <property type="term" value="F:hydrolase activity"/>
    <property type="evidence" value="ECO:0007669"/>
    <property type="project" value="UniProtKB-KW"/>
</dbReference>
<dbReference type="InterPro" id="IPR006500">
    <property type="entry name" value="Helicase_put_C_phage/plasmid"/>
</dbReference>
<evidence type="ECO:0000313" key="6">
    <source>
        <dbReference type="Proteomes" id="UP000093346"/>
    </source>
</evidence>
<keyword evidence="1" id="KW-0547">Nucleotide-binding</keyword>
<dbReference type="InterPro" id="IPR054468">
    <property type="entry name" value="NrSPol-like_HBD"/>
</dbReference>
<name>A0AB33BCP4_9LACO</name>
<dbReference type="RefSeq" id="WP_065868691.1">
    <property type="nucleotide sequence ID" value="NZ_CP014907.1"/>
</dbReference>
<protein>
    <submittedName>
        <fullName evidence="5">DNA primase</fullName>
    </submittedName>
</protein>
<dbReference type="PANTHER" id="PTHR35372:SF2">
    <property type="entry name" value="SF3 HELICASE DOMAIN-CONTAINING PROTEIN"/>
    <property type="match status" value="1"/>
</dbReference>
<gene>
    <name evidence="5" type="ORF">AYR59_04555</name>
</gene>
<dbReference type="NCBIfam" id="TIGR01613">
    <property type="entry name" value="primase_Cterm"/>
    <property type="match status" value="1"/>
</dbReference>
<evidence type="ECO:0000256" key="3">
    <source>
        <dbReference type="ARBA" id="ARBA00022840"/>
    </source>
</evidence>
<dbReference type="Pfam" id="PF22763">
    <property type="entry name" value="NrS1-1_pol-like_HBD"/>
    <property type="match status" value="1"/>
</dbReference>
<dbReference type="Pfam" id="PF19263">
    <property type="entry name" value="DUF5906"/>
    <property type="match status" value="1"/>
</dbReference>
<dbReference type="SUPFAM" id="SSF52540">
    <property type="entry name" value="P-loop containing nucleoside triphosphate hydrolases"/>
    <property type="match status" value="1"/>
</dbReference>
<dbReference type="InterPro" id="IPR014015">
    <property type="entry name" value="Helicase_SF3_DNA-vir"/>
</dbReference>
<dbReference type="Proteomes" id="UP000093346">
    <property type="component" value="Chromosome"/>
</dbReference>
<dbReference type="Pfam" id="PF08706">
    <property type="entry name" value="D5_N"/>
    <property type="match status" value="1"/>
</dbReference>
<dbReference type="Gene3D" id="3.40.50.300">
    <property type="entry name" value="P-loop containing nucleotide triphosphate hydrolases"/>
    <property type="match status" value="1"/>
</dbReference>
<dbReference type="InterPro" id="IPR014818">
    <property type="entry name" value="Phage/plasmid_primase_P4_C"/>
</dbReference>
<dbReference type="GO" id="GO:0005524">
    <property type="term" value="F:ATP binding"/>
    <property type="evidence" value="ECO:0007669"/>
    <property type="project" value="UniProtKB-KW"/>
</dbReference>
<evidence type="ECO:0000256" key="1">
    <source>
        <dbReference type="ARBA" id="ARBA00022741"/>
    </source>
</evidence>
<evidence type="ECO:0000259" key="4">
    <source>
        <dbReference type="PROSITE" id="PS51206"/>
    </source>
</evidence>
<accession>A0AB33BCP4</accession>
<organism evidence="5 6">
    <name type="scientific">Fructilactobacillus lindneri</name>
    <dbReference type="NCBI Taxonomy" id="53444"/>
    <lineage>
        <taxon>Bacteria</taxon>
        <taxon>Bacillati</taxon>
        <taxon>Bacillota</taxon>
        <taxon>Bacilli</taxon>
        <taxon>Lactobacillales</taxon>
        <taxon>Lactobacillaceae</taxon>
        <taxon>Fructilactobacillus</taxon>
    </lineage>
</organism>
<keyword evidence="2" id="KW-0378">Hydrolase</keyword>